<evidence type="ECO:0000256" key="2">
    <source>
        <dbReference type="ARBA" id="ARBA00022679"/>
    </source>
</evidence>
<organism evidence="5 6">
    <name type="scientific">Aquatica leii</name>
    <dbReference type="NCBI Taxonomy" id="1421715"/>
    <lineage>
        <taxon>Eukaryota</taxon>
        <taxon>Metazoa</taxon>
        <taxon>Ecdysozoa</taxon>
        <taxon>Arthropoda</taxon>
        <taxon>Hexapoda</taxon>
        <taxon>Insecta</taxon>
        <taxon>Pterygota</taxon>
        <taxon>Neoptera</taxon>
        <taxon>Endopterygota</taxon>
        <taxon>Coleoptera</taxon>
        <taxon>Polyphaga</taxon>
        <taxon>Elateriformia</taxon>
        <taxon>Elateroidea</taxon>
        <taxon>Lampyridae</taxon>
        <taxon>Luciolinae</taxon>
        <taxon>Aquatica</taxon>
    </lineage>
</organism>
<dbReference type="InterPro" id="IPR029064">
    <property type="entry name" value="Ribosomal_eL30-like_sf"/>
</dbReference>
<dbReference type="Gene3D" id="3.40.1280.10">
    <property type="match status" value="1"/>
</dbReference>
<sequence>MAFFLKNSIIKLLKFNNLKEVRSYARWSHRRPRRVLTNEESDDLNQIEDHSTKNETKQLPQRPLKSNWIPVDLKSSLEPKVTEKEGEKMKKRKKQLKIQTPMSKETVDMLETVINAEGNLVYTKLKNNDRIISQLLLTVKSRRQQIKQDLALLEGKRLIKEALQAKCILKNLIFSRVSDLEDLKAYLPKTGARILKMPYREIQIWSDLSTTPGIMGIFKTPLVENYISHNSLPITVICDNIREPGNLGAILRTAAGVGINSVILTKGCVDLWDTKVLRSACGAHFHLQIYKKMDWPDIERHLQTSNSAVFVADNKIITEQSENNTLDIIQDRSLQNIVLSMPLLPYYGVQFNNYKSLALVYDEQFRMSVAQEVLMNNKANISIINE</sequence>
<dbReference type="GO" id="GO:0008173">
    <property type="term" value="F:RNA methyltransferase activity"/>
    <property type="evidence" value="ECO:0007669"/>
    <property type="project" value="InterPro"/>
</dbReference>
<dbReference type="GO" id="GO:0032259">
    <property type="term" value="P:methylation"/>
    <property type="evidence" value="ECO:0007669"/>
    <property type="project" value="UniProtKB-KW"/>
</dbReference>
<dbReference type="InterPro" id="IPR001537">
    <property type="entry name" value="SpoU_MeTrfase"/>
</dbReference>
<protein>
    <recommendedName>
        <fullName evidence="4">tRNA/rRNA methyltransferase SpoU type domain-containing protein</fullName>
    </recommendedName>
</protein>
<feature type="compositionally biased region" description="Basic and acidic residues" evidence="3">
    <location>
        <begin position="47"/>
        <end position="56"/>
    </location>
</feature>
<evidence type="ECO:0000259" key="4">
    <source>
        <dbReference type="Pfam" id="PF00588"/>
    </source>
</evidence>
<keyword evidence="1" id="KW-0489">Methyltransferase</keyword>
<dbReference type="EMBL" id="JARPUR010000005">
    <property type="protein sequence ID" value="KAK4876211.1"/>
    <property type="molecule type" value="Genomic_DNA"/>
</dbReference>
<name>A0AAN7S7V3_9COLE</name>
<dbReference type="SUPFAM" id="SSF75217">
    <property type="entry name" value="alpha/beta knot"/>
    <property type="match status" value="1"/>
</dbReference>
<dbReference type="Pfam" id="PF00588">
    <property type="entry name" value="SpoU_methylase"/>
    <property type="match status" value="1"/>
</dbReference>
<dbReference type="PANTHER" id="PTHR43191">
    <property type="entry name" value="RRNA METHYLTRANSFERASE 3"/>
    <property type="match status" value="1"/>
</dbReference>
<keyword evidence="6" id="KW-1185">Reference proteome</keyword>
<keyword evidence="2" id="KW-0808">Transferase</keyword>
<feature type="domain" description="tRNA/rRNA methyltransferase SpoU type" evidence="4">
    <location>
        <begin position="234"/>
        <end position="314"/>
    </location>
</feature>
<dbReference type="Proteomes" id="UP001353858">
    <property type="component" value="Unassembled WGS sequence"/>
</dbReference>
<dbReference type="InterPro" id="IPR029026">
    <property type="entry name" value="tRNA_m1G_MTases_N"/>
</dbReference>
<dbReference type="PANTHER" id="PTHR43191:SF2">
    <property type="entry name" value="RRNA METHYLTRANSFERASE 3, MITOCHONDRIAL"/>
    <property type="match status" value="1"/>
</dbReference>
<dbReference type="AlphaFoldDB" id="A0AAN7S7V3"/>
<proteinExistence type="predicted"/>
<evidence type="ECO:0000256" key="1">
    <source>
        <dbReference type="ARBA" id="ARBA00022603"/>
    </source>
</evidence>
<dbReference type="GO" id="GO:0003723">
    <property type="term" value="F:RNA binding"/>
    <property type="evidence" value="ECO:0007669"/>
    <property type="project" value="InterPro"/>
</dbReference>
<dbReference type="InterPro" id="IPR029028">
    <property type="entry name" value="Alpha/beta_knot_MTases"/>
</dbReference>
<dbReference type="Gene3D" id="3.30.1330.30">
    <property type="match status" value="1"/>
</dbReference>
<evidence type="ECO:0000313" key="5">
    <source>
        <dbReference type="EMBL" id="KAK4876211.1"/>
    </source>
</evidence>
<evidence type="ECO:0000256" key="3">
    <source>
        <dbReference type="SAM" id="MobiDB-lite"/>
    </source>
</evidence>
<comment type="caution">
    <text evidence="5">The sequence shown here is derived from an EMBL/GenBank/DDBJ whole genome shotgun (WGS) entry which is preliminary data.</text>
</comment>
<dbReference type="SUPFAM" id="SSF55315">
    <property type="entry name" value="L30e-like"/>
    <property type="match status" value="1"/>
</dbReference>
<evidence type="ECO:0000313" key="6">
    <source>
        <dbReference type="Proteomes" id="UP001353858"/>
    </source>
</evidence>
<dbReference type="GO" id="GO:0006396">
    <property type="term" value="P:RNA processing"/>
    <property type="evidence" value="ECO:0007669"/>
    <property type="project" value="InterPro"/>
</dbReference>
<gene>
    <name evidence="5" type="ORF">RN001_012633</name>
</gene>
<feature type="region of interest" description="Disordered" evidence="3">
    <location>
        <begin position="38"/>
        <end position="60"/>
    </location>
</feature>
<dbReference type="InterPro" id="IPR051259">
    <property type="entry name" value="rRNA_Methyltransferase"/>
</dbReference>
<reference evidence="6" key="1">
    <citation type="submission" date="2023-01" db="EMBL/GenBank/DDBJ databases">
        <title>Key to firefly adult light organ development and bioluminescence: homeobox transcription factors regulate luciferase expression and transportation to peroxisome.</title>
        <authorList>
            <person name="Fu X."/>
        </authorList>
    </citation>
    <scope>NUCLEOTIDE SEQUENCE [LARGE SCALE GENOMIC DNA]</scope>
</reference>
<accession>A0AAN7S7V3</accession>